<dbReference type="Gene3D" id="3.40.50.720">
    <property type="entry name" value="NAD(P)-binding Rossmann-like Domain"/>
    <property type="match status" value="1"/>
</dbReference>
<proteinExistence type="predicted"/>
<dbReference type="InterPro" id="IPR036291">
    <property type="entry name" value="NAD(P)-bd_dom_sf"/>
</dbReference>
<protein>
    <submittedName>
        <fullName evidence="1">SDR family NAD(P)-dependent oxidoreductase</fullName>
    </submittedName>
</protein>
<evidence type="ECO:0000313" key="2">
    <source>
        <dbReference type="Proteomes" id="UP001224325"/>
    </source>
</evidence>
<dbReference type="AlphaFoldDB" id="A0AAU7EDM3"/>
<dbReference type="Pfam" id="PF00106">
    <property type="entry name" value="adh_short"/>
    <property type="match status" value="1"/>
</dbReference>
<dbReference type="RefSeq" id="WP_308993268.1">
    <property type="nucleotide sequence ID" value="NZ_CP155618.1"/>
</dbReference>
<name>A0AAU7EDM3_9FLAO</name>
<dbReference type="KEGG" id="mlil:QLS71_014635"/>
<dbReference type="Proteomes" id="UP001224325">
    <property type="component" value="Chromosome"/>
</dbReference>
<sequence>MSEGVFRGCYYNHKGEEITRCFIQENSIMCDYVNFETNAVSSGYLQVCTDGFATAKLLLQKGYYVYLGSRNSQNGAAAVEKLKTENLTNVEYIQLDVTDNNSVKTASE</sequence>
<gene>
    <name evidence="1" type="ORF">QLS71_014635</name>
</gene>
<dbReference type="InterPro" id="IPR002347">
    <property type="entry name" value="SDR_fam"/>
</dbReference>
<organism evidence="1 2">
    <name type="scientific">Mariniflexile litorale</name>
    <dbReference type="NCBI Taxonomy" id="3045158"/>
    <lineage>
        <taxon>Bacteria</taxon>
        <taxon>Pseudomonadati</taxon>
        <taxon>Bacteroidota</taxon>
        <taxon>Flavobacteriia</taxon>
        <taxon>Flavobacteriales</taxon>
        <taxon>Flavobacteriaceae</taxon>
        <taxon>Mariniflexile</taxon>
    </lineage>
</organism>
<dbReference type="SUPFAM" id="SSF51735">
    <property type="entry name" value="NAD(P)-binding Rossmann-fold domains"/>
    <property type="match status" value="1"/>
</dbReference>
<accession>A0AAU7EDM3</accession>
<reference evidence="1" key="1">
    <citation type="submission" date="2024-04" db="EMBL/GenBank/DDBJ databases">
        <title>Mariniflexile litorale, isolated from the shallow sediments of the Sea of Japan.</title>
        <authorList>
            <person name="Romanenko L."/>
            <person name="Isaeva M."/>
        </authorList>
    </citation>
    <scope>NUCLEOTIDE SEQUENCE [LARGE SCALE GENOMIC DNA]</scope>
    <source>
        <strain evidence="1">KMM 9835</strain>
    </source>
</reference>
<keyword evidence="2" id="KW-1185">Reference proteome</keyword>
<dbReference type="EMBL" id="CP155618">
    <property type="protein sequence ID" value="XBL13547.1"/>
    <property type="molecule type" value="Genomic_DNA"/>
</dbReference>
<evidence type="ECO:0000313" key="1">
    <source>
        <dbReference type="EMBL" id="XBL13547.1"/>
    </source>
</evidence>